<evidence type="ECO:0000256" key="5">
    <source>
        <dbReference type="ARBA" id="ARBA00037026"/>
    </source>
</evidence>
<keyword evidence="14" id="KW-1185">Reference proteome</keyword>
<comment type="function">
    <text evidence="6">Specifically deaminates adenosine-37 to inosine in tRNA-Ala.</text>
</comment>
<accession>A0AAV6UD34</accession>
<evidence type="ECO:0000256" key="9">
    <source>
        <dbReference type="ARBA" id="ARBA00040502"/>
    </source>
</evidence>
<reference evidence="13 14" key="1">
    <citation type="journal article" date="2022" name="Nat. Ecol. Evol.">
        <title>A masculinizing supergene underlies an exaggerated male reproductive morph in a spider.</title>
        <authorList>
            <person name="Hendrickx F."/>
            <person name="De Corte Z."/>
            <person name="Sonet G."/>
            <person name="Van Belleghem S.M."/>
            <person name="Kostlbacher S."/>
            <person name="Vangestel C."/>
        </authorList>
    </citation>
    <scope>NUCLEOTIDE SEQUENCE [LARGE SCALE GENOMIC DNA]</scope>
    <source>
        <strain evidence="13">W744_W776</strain>
    </source>
</reference>
<keyword evidence="2" id="KW-0479">Metal-binding</keyword>
<dbReference type="GO" id="GO:0043829">
    <property type="term" value="F:tRNA-specific adenosine-37 deaminase activity"/>
    <property type="evidence" value="ECO:0007669"/>
    <property type="project" value="UniProtKB-EC"/>
</dbReference>
<keyword evidence="4" id="KW-0862">Zinc</keyword>
<dbReference type="SMART" id="SM00552">
    <property type="entry name" value="ADEAMc"/>
    <property type="match status" value="1"/>
</dbReference>
<evidence type="ECO:0000313" key="13">
    <source>
        <dbReference type="EMBL" id="KAG8181659.1"/>
    </source>
</evidence>
<comment type="caution">
    <text evidence="13">The sequence shown here is derived from an EMBL/GenBank/DDBJ whole genome shotgun (WGS) entry which is preliminary data.</text>
</comment>
<evidence type="ECO:0000256" key="7">
    <source>
        <dbReference type="ARBA" id="ARBA00038326"/>
    </source>
</evidence>
<comment type="cofactor">
    <cofactor evidence="5">
        <name>1D-myo-inositol hexakisphosphate</name>
        <dbReference type="ChEBI" id="CHEBI:58130"/>
    </cofactor>
</comment>
<dbReference type="GO" id="GO:0008033">
    <property type="term" value="P:tRNA processing"/>
    <property type="evidence" value="ECO:0007669"/>
    <property type="project" value="UniProtKB-KW"/>
</dbReference>
<name>A0AAV6UD34_9ARAC</name>
<evidence type="ECO:0000256" key="11">
    <source>
        <dbReference type="ARBA" id="ARBA00047635"/>
    </source>
</evidence>
<dbReference type="PANTHER" id="PTHR46516">
    <property type="entry name" value="TRNA-SPECIFIC ADENOSINE DEAMINASE 1"/>
    <property type="match status" value="1"/>
</dbReference>
<feature type="domain" description="A to I editase" evidence="12">
    <location>
        <begin position="52"/>
        <end position="426"/>
    </location>
</feature>
<evidence type="ECO:0000256" key="8">
    <source>
        <dbReference type="ARBA" id="ARBA00038940"/>
    </source>
</evidence>
<dbReference type="AlphaFoldDB" id="A0AAV6UD34"/>
<evidence type="ECO:0000256" key="10">
    <source>
        <dbReference type="ARBA" id="ARBA00041760"/>
    </source>
</evidence>
<dbReference type="GO" id="GO:0003723">
    <property type="term" value="F:RNA binding"/>
    <property type="evidence" value="ECO:0007669"/>
    <property type="project" value="InterPro"/>
</dbReference>
<comment type="similarity">
    <text evidence="7">Belongs to the ADAT1 family.</text>
</comment>
<dbReference type="PANTHER" id="PTHR46516:SF1">
    <property type="entry name" value="TRNA-SPECIFIC ADENOSINE DEAMINASE 1"/>
    <property type="match status" value="1"/>
</dbReference>
<dbReference type="InterPro" id="IPR002466">
    <property type="entry name" value="A_deamin"/>
</dbReference>
<evidence type="ECO:0000256" key="2">
    <source>
        <dbReference type="ARBA" id="ARBA00022723"/>
    </source>
</evidence>
<evidence type="ECO:0000256" key="3">
    <source>
        <dbReference type="ARBA" id="ARBA00022801"/>
    </source>
</evidence>
<keyword evidence="1" id="KW-0819">tRNA processing</keyword>
<evidence type="ECO:0000259" key="12">
    <source>
        <dbReference type="PROSITE" id="PS50141"/>
    </source>
</evidence>
<dbReference type="PROSITE" id="PS50141">
    <property type="entry name" value="A_DEAMIN_EDITASE"/>
    <property type="match status" value="1"/>
</dbReference>
<evidence type="ECO:0000256" key="1">
    <source>
        <dbReference type="ARBA" id="ARBA00022694"/>
    </source>
</evidence>
<gene>
    <name evidence="13" type="ORF">JTE90_017017</name>
</gene>
<proteinExistence type="inferred from homology"/>
<dbReference type="Pfam" id="PF02137">
    <property type="entry name" value="A_deamin"/>
    <property type="match status" value="1"/>
</dbReference>
<dbReference type="GO" id="GO:0046872">
    <property type="term" value="F:metal ion binding"/>
    <property type="evidence" value="ECO:0007669"/>
    <property type="project" value="UniProtKB-KW"/>
</dbReference>
<evidence type="ECO:0000256" key="4">
    <source>
        <dbReference type="ARBA" id="ARBA00022833"/>
    </source>
</evidence>
<evidence type="ECO:0000256" key="6">
    <source>
        <dbReference type="ARBA" id="ARBA00037784"/>
    </source>
</evidence>
<protein>
    <recommendedName>
        <fullName evidence="9">tRNA-specific adenosine deaminase 1</fullName>
        <ecNumber evidence="8">3.5.4.34</ecNumber>
    </recommendedName>
    <alternativeName>
        <fullName evidence="10">tRNA-specific adenosine-37 deaminase</fullName>
    </alternativeName>
</protein>
<sequence length="434" mass="48522">MFCQKFADDIAKSCYDHFDKLPKKGKPVLNKEWTLLAGIVMTSERKKLDIISLTTGTKCLGFSQLKETGNLVSDSHAEVLARRGLLTFLYYQMNLALKKNNSDVLMFDDTNKKFELRDGIKFHLFISHVPCGDAAIFPKNLIADPCLLVAESSRSEVGERNPKRIKIDECPLIADSLNSDSEDPKHNDIYRTGAKCVENETQDPKLEGIGFHTSGSLRTKPGRGDPTWSMSCSDKIAMWNVVGMQGALLADLMSEPVYMASLVIGKCPFNNDAAQRAIIDRLSSISSLPEGYFLNKPFIIQSSLDFKFSKENVTKNNPEAVPCPSSIIWCAVPDSLEVSVNGAKQGVTKKNVDKPSSRISVCKSALFEEFLNIKKQLAENSTKTQSSVELTYLDCKQSAGPYQKSKVAVWKIFTNWKRKPEYLQKFVIPKIKYE</sequence>
<dbReference type="Proteomes" id="UP000827092">
    <property type="component" value="Unassembled WGS sequence"/>
</dbReference>
<keyword evidence="3" id="KW-0378">Hydrolase</keyword>
<dbReference type="EMBL" id="JAFNEN010000503">
    <property type="protein sequence ID" value="KAG8181659.1"/>
    <property type="molecule type" value="Genomic_DNA"/>
</dbReference>
<evidence type="ECO:0000313" key="14">
    <source>
        <dbReference type="Proteomes" id="UP000827092"/>
    </source>
</evidence>
<comment type="catalytic activity">
    <reaction evidence="11">
        <text>adenosine(37) in tRNA(Ala) + H2O + H(+) = inosine(37) in tRNA(Ala) + NH4(+)</text>
        <dbReference type="Rhea" id="RHEA:50968"/>
        <dbReference type="Rhea" id="RHEA-COMP:12855"/>
        <dbReference type="Rhea" id="RHEA-COMP:12856"/>
        <dbReference type="ChEBI" id="CHEBI:15377"/>
        <dbReference type="ChEBI" id="CHEBI:15378"/>
        <dbReference type="ChEBI" id="CHEBI:28938"/>
        <dbReference type="ChEBI" id="CHEBI:74411"/>
        <dbReference type="ChEBI" id="CHEBI:82852"/>
        <dbReference type="EC" id="3.5.4.34"/>
    </reaction>
</comment>
<dbReference type="EC" id="3.5.4.34" evidence="8"/>
<organism evidence="13 14">
    <name type="scientific">Oedothorax gibbosus</name>
    <dbReference type="NCBI Taxonomy" id="931172"/>
    <lineage>
        <taxon>Eukaryota</taxon>
        <taxon>Metazoa</taxon>
        <taxon>Ecdysozoa</taxon>
        <taxon>Arthropoda</taxon>
        <taxon>Chelicerata</taxon>
        <taxon>Arachnida</taxon>
        <taxon>Araneae</taxon>
        <taxon>Araneomorphae</taxon>
        <taxon>Entelegynae</taxon>
        <taxon>Araneoidea</taxon>
        <taxon>Linyphiidae</taxon>
        <taxon>Erigoninae</taxon>
        <taxon>Oedothorax</taxon>
    </lineage>
</organism>